<feature type="binding site" description="covalent" evidence="13">
    <location>
        <position position="81"/>
    </location>
    <ligand>
        <name>heme</name>
        <dbReference type="ChEBI" id="CHEBI:30413"/>
        <label>2</label>
    </ligand>
</feature>
<dbReference type="InterPro" id="IPR024717">
    <property type="entry name" value="NapC/NirT/NrfH"/>
</dbReference>
<dbReference type="GO" id="GO:0019333">
    <property type="term" value="P:denitrification pathway"/>
    <property type="evidence" value="ECO:0007669"/>
    <property type="project" value="InterPro"/>
</dbReference>
<organism evidence="17 18">
    <name type="scientific">Budvicia aquatica</name>
    <dbReference type="NCBI Taxonomy" id="82979"/>
    <lineage>
        <taxon>Bacteria</taxon>
        <taxon>Pseudomonadati</taxon>
        <taxon>Pseudomonadota</taxon>
        <taxon>Gammaproteobacteria</taxon>
        <taxon>Enterobacterales</taxon>
        <taxon>Budviciaceae</taxon>
        <taxon>Budvicia</taxon>
    </lineage>
</organism>
<evidence type="ECO:0000256" key="3">
    <source>
        <dbReference type="ARBA" id="ARBA00022448"/>
    </source>
</evidence>
<evidence type="ECO:0000256" key="11">
    <source>
        <dbReference type="ARBA" id="ARBA00023136"/>
    </source>
</evidence>
<dbReference type="PANTHER" id="PTHR30333">
    <property type="entry name" value="CYTOCHROME C-TYPE PROTEIN"/>
    <property type="match status" value="1"/>
</dbReference>
<dbReference type="FunFam" id="1.10.3820.10:FF:000001">
    <property type="entry name" value="Cytochrome c-type protein"/>
    <property type="match status" value="1"/>
</dbReference>
<comment type="subcellular location">
    <subcellularLocation>
        <location evidence="1">Cell inner membrane</location>
        <topology evidence="1">Single-pass membrane protein</topology>
    </subcellularLocation>
</comment>
<feature type="binding site" description="covalent" evidence="13">
    <location>
        <position position="142"/>
    </location>
    <ligand>
        <name>heme</name>
        <dbReference type="ChEBI" id="CHEBI:30413"/>
        <label>3</label>
    </ligand>
</feature>
<keyword evidence="10 12" id="KW-0408">Iron</keyword>
<comment type="PTM">
    <text evidence="12">Binds 4 heme groups per subunit.</text>
</comment>
<evidence type="ECO:0000256" key="14">
    <source>
        <dbReference type="PIRSR" id="PIRSR000013-2"/>
    </source>
</evidence>
<dbReference type="InterPro" id="IPR051174">
    <property type="entry name" value="Cytochrome_c-type_ET"/>
</dbReference>
<evidence type="ECO:0000256" key="6">
    <source>
        <dbReference type="ARBA" id="ARBA00022692"/>
    </source>
</evidence>
<evidence type="ECO:0000256" key="4">
    <source>
        <dbReference type="ARBA" id="ARBA00022475"/>
    </source>
</evidence>
<keyword evidence="6 15" id="KW-0812">Transmembrane</keyword>
<feature type="binding site" description="covalent" evidence="13">
    <location>
        <position position="78"/>
    </location>
    <ligand>
        <name>heme</name>
        <dbReference type="ChEBI" id="CHEBI:30413"/>
        <label>2</label>
    </ligand>
</feature>
<dbReference type="Gene3D" id="1.10.3820.10">
    <property type="entry name" value="Di-heme elbow motif domain"/>
    <property type="match status" value="1"/>
</dbReference>
<evidence type="ECO:0000313" key="17">
    <source>
        <dbReference type="EMBL" id="VFS47593.1"/>
    </source>
</evidence>
<evidence type="ECO:0000256" key="12">
    <source>
        <dbReference type="PIRNR" id="PIRNR000013"/>
    </source>
</evidence>
<keyword evidence="4" id="KW-1003">Cell membrane</keyword>
<evidence type="ECO:0000256" key="15">
    <source>
        <dbReference type="SAM" id="Phobius"/>
    </source>
</evidence>
<feature type="binding site" description="axial binding residue" evidence="14">
    <location>
        <position position="54"/>
    </location>
    <ligand>
        <name>heme</name>
        <dbReference type="ChEBI" id="CHEBI:30413"/>
        <label>1</label>
    </ligand>
    <ligandPart>
        <name>Fe</name>
        <dbReference type="ChEBI" id="CHEBI:18248"/>
    </ligandPart>
</feature>
<dbReference type="GO" id="GO:0009061">
    <property type="term" value="P:anaerobic respiration"/>
    <property type="evidence" value="ECO:0007669"/>
    <property type="project" value="TreeGrafter"/>
</dbReference>
<dbReference type="Pfam" id="PF03264">
    <property type="entry name" value="Cytochrom_NNT"/>
    <property type="match status" value="1"/>
</dbReference>
<dbReference type="GO" id="GO:0046872">
    <property type="term" value="F:metal ion binding"/>
    <property type="evidence" value="ECO:0007669"/>
    <property type="project" value="UniProtKB-KW"/>
</dbReference>
<accession>A0A484ZJH4</accession>
<dbReference type="GO" id="GO:0005886">
    <property type="term" value="C:plasma membrane"/>
    <property type="evidence" value="ECO:0007669"/>
    <property type="project" value="UniProtKB-SubCell"/>
</dbReference>
<dbReference type="Proteomes" id="UP000373449">
    <property type="component" value="Unassembled WGS sequence"/>
</dbReference>
<keyword evidence="9 15" id="KW-1133">Transmembrane helix</keyword>
<feature type="transmembrane region" description="Helical" evidence="15">
    <location>
        <begin position="15"/>
        <end position="34"/>
    </location>
</feature>
<feature type="binding site" description="covalent" evidence="13">
    <location>
        <position position="139"/>
    </location>
    <ligand>
        <name>heme</name>
        <dbReference type="ChEBI" id="CHEBI:30413"/>
        <label>4</label>
    </ligand>
</feature>
<evidence type="ECO:0000256" key="2">
    <source>
        <dbReference type="ARBA" id="ARBA00007395"/>
    </source>
</evidence>
<dbReference type="GO" id="GO:0009055">
    <property type="term" value="F:electron transfer activity"/>
    <property type="evidence" value="ECO:0007669"/>
    <property type="project" value="TreeGrafter"/>
</dbReference>
<keyword evidence="3 12" id="KW-0813">Transport</keyword>
<dbReference type="PANTHER" id="PTHR30333:SF2">
    <property type="entry name" value="CYTOCHROME C-TYPE PROTEIN TORC"/>
    <property type="match status" value="1"/>
</dbReference>
<keyword evidence="8 12" id="KW-0249">Electron transport</keyword>
<keyword evidence="11 15" id="KW-0472">Membrane</keyword>
<feature type="binding site" description="axial binding residue" evidence="14">
    <location>
        <position position="82"/>
    </location>
    <ligand>
        <name>heme</name>
        <dbReference type="ChEBI" id="CHEBI:30413"/>
        <label>2</label>
    </ligand>
    <ligandPart>
        <name>Fe</name>
        <dbReference type="ChEBI" id="CHEBI:18248"/>
    </ligandPart>
</feature>
<feature type="domain" description="NapC/NirT cytochrome c N-terminal" evidence="16">
    <location>
        <begin position="11"/>
        <end position="156"/>
    </location>
</feature>
<proteinExistence type="inferred from homology"/>
<evidence type="ECO:0000313" key="18">
    <source>
        <dbReference type="Proteomes" id="UP000373449"/>
    </source>
</evidence>
<reference evidence="17 18" key="1">
    <citation type="submission" date="2019-03" db="EMBL/GenBank/DDBJ databases">
        <authorList>
            <consortium name="Pathogen Informatics"/>
        </authorList>
    </citation>
    <scope>NUCLEOTIDE SEQUENCE [LARGE SCALE GENOMIC DNA]</scope>
    <source>
        <strain evidence="17 18">NCTC12282</strain>
    </source>
</reference>
<dbReference type="AlphaFoldDB" id="A0A484ZJH4"/>
<feature type="binding site" description="axial binding residue" evidence="14">
    <location>
        <position position="100"/>
    </location>
    <ligand>
        <name>heme</name>
        <dbReference type="ChEBI" id="CHEBI:30413"/>
        <label>1</label>
    </ligand>
    <ligandPart>
        <name>Fe</name>
        <dbReference type="ChEBI" id="CHEBI:18248"/>
    </ligandPart>
</feature>
<evidence type="ECO:0000256" key="9">
    <source>
        <dbReference type="ARBA" id="ARBA00022989"/>
    </source>
</evidence>
<evidence type="ECO:0000256" key="1">
    <source>
        <dbReference type="ARBA" id="ARBA00004377"/>
    </source>
</evidence>
<feature type="binding site" evidence="13">
    <location>
        <position position="100"/>
    </location>
    <ligand>
        <name>a menaquinol</name>
        <dbReference type="ChEBI" id="CHEBI:18151"/>
    </ligand>
</feature>
<keyword evidence="5 12" id="KW-0349">Heme</keyword>
<dbReference type="InterPro" id="IPR038266">
    <property type="entry name" value="NapC/NirT_cytc_sf"/>
</dbReference>
<evidence type="ECO:0000256" key="13">
    <source>
        <dbReference type="PIRSR" id="PIRSR000013-1"/>
    </source>
</evidence>
<protein>
    <recommendedName>
        <fullName evidence="12">Cytochrome c-type protein</fullName>
    </recommendedName>
</protein>
<dbReference type="InterPro" id="IPR036280">
    <property type="entry name" value="Multihaem_cyt_sf"/>
</dbReference>
<keyword evidence="7 12" id="KW-0479">Metal-binding</keyword>
<dbReference type="PIRSF" id="PIRSF000013">
    <property type="entry name" value="4_hem_cytochrm_NapC"/>
    <property type="match status" value="1"/>
</dbReference>
<evidence type="ECO:0000259" key="16">
    <source>
        <dbReference type="Pfam" id="PF03264"/>
    </source>
</evidence>
<feature type="binding site" description="axial binding residue" evidence="14">
    <location>
        <position position="143"/>
    </location>
    <ligand>
        <name>heme</name>
        <dbReference type="ChEBI" id="CHEBI:30413"/>
        <label>3</label>
    </ligand>
    <ligandPart>
        <name>Fe</name>
        <dbReference type="ChEBI" id="CHEBI:18248"/>
    </ligandPart>
</feature>
<evidence type="ECO:0000256" key="10">
    <source>
        <dbReference type="ARBA" id="ARBA00023004"/>
    </source>
</evidence>
<dbReference type="EMBL" id="CAADJA010000002">
    <property type="protein sequence ID" value="VFS47593.1"/>
    <property type="molecule type" value="Genomic_DNA"/>
</dbReference>
<comment type="cofactor">
    <cofactor evidence="13">
        <name>heme</name>
        <dbReference type="ChEBI" id="CHEBI:30413"/>
    </cofactor>
    <text evidence="13">Binds 4 heme groups per subunit.</text>
</comment>
<evidence type="ECO:0000256" key="7">
    <source>
        <dbReference type="ARBA" id="ARBA00022723"/>
    </source>
</evidence>
<evidence type="ECO:0000256" key="5">
    <source>
        <dbReference type="ARBA" id="ARBA00022617"/>
    </source>
</evidence>
<name>A0A484ZJH4_9GAMM</name>
<dbReference type="SUPFAM" id="SSF48695">
    <property type="entry name" value="Multiheme cytochromes"/>
    <property type="match status" value="1"/>
</dbReference>
<feature type="binding site" description="covalent" evidence="13">
    <location>
        <position position="51"/>
    </location>
    <ligand>
        <name>heme</name>
        <dbReference type="ChEBI" id="CHEBI:30413"/>
        <label>1</label>
    </ligand>
</feature>
<evidence type="ECO:0000256" key="8">
    <source>
        <dbReference type="ARBA" id="ARBA00022982"/>
    </source>
</evidence>
<dbReference type="GO" id="GO:0020037">
    <property type="term" value="F:heme binding"/>
    <property type="evidence" value="ECO:0007669"/>
    <property type="project" value="InterPro"/>
</dbReference>
<comment type="similarity">
    <text evidence="2">Belongs to the NapC/NirT/NrfH family.</text>
</comment>
<sequence length="160" mass="17983">MKSLWLKLKTPSKKWSVLTILSIGIIIGVAAILVPHAGLEITGSTKFCVSCHEMESTVYKEYQQTTHFSNASGVRAECSDCHIPPGTLATIGRKLEATNDLYQKFVTGSIDTPEKFEAKRAELAEREWERMKANNSATCRSCHDYDAMDHTKQHPKRLNR</sequence>
<dbReference type="InterPro" id="IPR005126">
    <property type="entry name" value="NapC/NirT_cyt_c_N"/>
</dbReference>
<gene>
    <name evidence="17" type="primary">torC_3</name>
    <name evidence="17" type="ORF">NCTC12282_02531</name>
</gene>
<feature type="binding site" description="covalent" evidence="13">
    <location>
        <position position="48"/>
    </location>
    <ligand>
        <name>heme</name>
        <dbReference type="ChEBI" id="CHEBI:30413"/>
        <label>1</label>
    </ligand>
</feature>